<reference evidence="2" key="1">
    <citation type="submission" date="2016-10" db="EMBL/GenBank/DDBJ databases">
        <authorList>
            <person name="Varghese N."/>
            <person name="Submissions S."/>
        </authorList>
    </citation>
    <scope>NUCLEOTIDE SEQUENCE [LARGE SCALE GENOMIC DNA]</scope>
    <source>
        <strain evidence="2">DSM 26921</strain>
    </source>
</reference>
<evidence type="ECO:0000313" key="2">
    <source>
        <dbReference type="Proteomes" id="UP000199658"/>
    </source>
</evidence>
<sequence length="163" mass="18666">MVTTSDDEREWLKTQFDVPYHFLFAGQQAGKPEGMLDYLEEDLMLWLSDTIGVLGVERAEFDGFEMLLTSVPDPSADDLADLPQVDFKRPDGTIFFENATPRFGIRFIHAFLSRFRQARPLFTVYGGVALNKFDPSLSEEEAMIQLMLDDPDFARELGFPEER</sequence>
<protein>
    <submittedName>
        <fullName evidence="1">Uncharacterized protein</fullName>
    </submittedName>
</protein>
<dbReference type="EMBL" id="FOYO01000001">
    <property type="protein sequence ID" value="SFR52330.1"/>
    <property type="molecule type" value="Genomic_DNA"/>
</dbReference>
<dbReference type="Proteomes" id="UP000199658">
    <property type="component" value="Unassembled WGS sequence"/>
</dbReference>
<keyword evidence="2" id="KW-1185">Reference proteome</keyword>
<dbReference type="RefSeq" id="WP_090218001.1">
    <property type="nucleotide sequence ID" value="NZ_FOYO01000001.1"/>
</dbReference>
<proteinExistence type="predicted"/>
<dbReference type="STRING" id="670154.SAMN04488002_2842"/>
<gene>
    <name evidence="1" type="ORF">SAMN04488002_2842</name>
</gene>
<organism evidence="1 2">
    <name type="scientific">Litoreibacter janthinus</name>
    <dbReference type="NCBI Taxonomy" id="670154"/>
    <lineage>
        <taxon>Bacteria</taxon>
        <taxon>Pseudomonadati</taxon>
        <taxon>Pseudomonadota</taxon>
        <taxon>Alphaproteobacteria</taxon>
        <taxon>Rhodobacterales</taxon>
        <taxon>Roseobacteraceae</taxon>
        <taxon>Litoreibacter</taxon>
    </lineage>
</organism>
<accession>A0A1I6HDB6</accession>
<name>A0A1I6HDB6_9RHOB</name>
<dbReference type="AlphaFoldDB" id="A0A1I6HDB6"/>
<evidence type="ECO:0000313" key="1">
    <source>
        <dbReference type="EMBL" id="SFR52330.1"/>
    </source>
</evidence>